<gene>
    <name evidence="4" type="ORF">BUZ51_12015</name>
</gene>
<dbReference type="InterPro" id="IPR054468">
    <property type="entry name" value="NrSPol-like_HBD"/>
</dbReference>
<accession>A0A974QMC9</accession>
<dbReference type="Gene3D" id="3.40.50.300">
    <property type="entry name" value="P-loop containing nucleotide triphosphate hydrolases"/>
    <property type="match status" value="1"/>
</dbReference>
<sequence length="755" mass="87845">MAIKEKDKIIEVNALEIPEELKELPQWVLWRAEWNDKRQQYEKVPYSFGGYRASSTNKDTWTIFDAIHNLYEENNRYDGIGFMLSDNDKYIVLDIDNAIDENGQINSDLALEMTELTYCETSPSGTGLHCFFKGELPEQRKKKRSDLDIELYDNARFMTVTGEPVGQSEICEEQEILNNLIERFFKEEQNFETTLTYDPNHKSELSDDEVIDLMLKSKQKDKISDLLKGNYEKHFDSPSEAVQSLLHYLAFYTNKDKQQMERIFLNYNNLTDKWDSKRGNTTWGQLELDKAVNNQNEVYKKLNYEIKFAETEAKKIKKGSWWIYPDNDRNRKPAFAHTIMAAYVMQEHHIVRYPDADGEIYIYNPKNGIYEMDKTGRRLRHIIRGLEFLKDNSVKEVRNYIIDVCNVKTEINNDYVATKNGLVHYKTKVFKEFTPDVFLTSKIPTSYNPNAYNEFVDNTLRKVSCEHDSTLLNIYEMFAQVLYPEILIDQIIYLLGTVADNGKSTILHMIKATFDSGGQISSVSPQRLANNNFAGSSIYGKMANIVDDLPNMEIEDTGNIKSAVTGGYLEIEEKGKGSHSVRMQTPFIIASNHYPKFKESGKQINKRLHIIPFEYSFKDDERLTVSESTNIIYNDNAKEYILKLAIDTLADMLNRNGAYITPNERSDRSIEMFTENNNPLSEYLELKDIDYFLNTPGTIVYKDYKIWCNNNFVRNPIDKSDFITIIESQYNVVWKHSIRFNVNNKKVVRAGFKKK</sequence>
<dbReference type="SMART" id="SM00885">
    <property type="entry name" value="D5_N"/>
    <property type="match status" value="1"/>
</dbReference>
<keyword evidence="1" id="KW-0547">Nucleotide-binding</keyword>
<dbReference type="PROSITE" id="PS51206">
    <property type="entry name" value="SF3_HELICASE_1"/>
    <property type="match status" value="1"/>
</dbReference>
<evidence type="ECO:0000313" key="5">
    <source>
        <dbReference type="Proteomes" id="UP000241540"/>
    </source>
</evidence>
<keyword evidence="2" id="KW-0067">ATP-binding</keyword>
<evidence type="ECO:0000256" key="1">
    <source>
        <dbReference type="ARBA" id="ARBA00022741"/>
    </source>
</evidence>
<dbReference type="InterPro" id="IPR006500">
    <property type="entry name" value="Helicase_put_C_phage/plasmid"/>
</dbReference>
<evidence type="ECO:0000313" key="4">
    <source>
        <dbReference type="EMBL" id="PTK29217.1"/>
    </source>
</evidence>
<dbReference type="InterPro" id="IPR027417">
    <property type="entry name" value="P-loop_NTPase"/>
</dbReference>
<dbReference type="InterPro" id="IPR014015">
    <property type="entry name" value="Helicase_SF3_DNA-vir"/>
</dbReference>
<dbReference type="Pfam" id="PF19263">
    <property type="entry name" value="DUF5906"/>
    <property type="match status" value="1"/>
</dbReference>
<evidence type="ECO:0000256" key="2">
    <source>
        <dbReference type="ARBA" id="ARBA00022840"/>
    </source>
</evidence>
<protein>
    <submittedName>
        <fullName evidence="4">DNA primase</fullName>
    </submittedName>
</protein>
<dbReference type="SUPFAM" id="SSF52540">
    <property type="entry name" value="P-loop containing nucleoside triphosphate hydrolases"/>
    <property type="match status" value="1"/>
</dbReference>
<feature type="domain" description="SF3 helicase" evidence="3">
    <location>
        <begin position="466"/>
        <end position="626"/>
    </location>
</feature>
<reference evidence="4 5" key="1">
    <citation type="journal article" date="2016" name="Front. Microbiol.">
        <title>Comprehensive Phylogenetic Analysis of Bovine Non-aureus Staphylococci Species Based on Whole-Genome Sequencing.</title>
        <authorList>
            <person name="Naushad S."/>
            <person name="Barkema H.W."/>
            <person name="Luby C."/>
            <person name="Condas L.A."/>
            <person name="Nobrega D.B."/>
            <person name="Carson D.A."/>
            <person name="De Buck J."/>
        </authorList>
    </citation>
    <scope>NUCLEOTIDE SEQUENCE [LARGE SCALE GENOMIC DNA]</scope>
    <source>
        <strain evidence="4 5">SNUC 5336</strain>
    </source>
</reference>
<dbReference type="EMBL" id="PZHX01000036">
    <property type="protein sequence ID" value="PTK29217.1"/>
    <property type="molecule type" value="Genomic_DNA"/>
</dbReference>
<dbReference type="GO" id="GO:0005524">
    <property type="term" value="F:ATP binding"/>
    <property type="evidence" value="ECO:0007669"/>
    <property type="project" value="UniProtKB-KW"/>
</dbReference>
<dbReference type="NCBIfam" id="TIGR01613">
    <property type="entry name" value="primase_Cterm"/>
    <property type="match status" value="1"/>
</dbReference>
<comment type="caution">
    <text evidence="4">The sequence shown here is derived from an EMBL/GenBank/DDBJ whole genome shotgun (WGS) entry which is preliminary data.</text>
</comment>
<organism evidence="4 5">
    <name type="scientific">Staphylococcus hominis</name>
    <dbReference type="NCBI Taxonomy" id="1290"/>
    <lineage>
        <taxon>Bacteria</taxon>
        <taxon>Bacillati</taxon>
        <taxon>Bacillota</taxon>
        <taxon>Bacilli</taxon>
        <taxon>Bacillales</taxon>
        <taxon>Staphylococcaceae</taxon>
        <taxon>Staphylococcus</taxon>
    </lineage>
</organism>
<proteinExistence type="predicted"/>
<dbReference type="Pfam" id="PF08706">
    <property type="entry name" value="D5_N"/>
    <property type="match status" value="1"/>
</dbReference>
<dbReference type="Pfam" id="PF22763">
    <property type="entry name" value="NrS1-1_pol-like_HBD"/>
    <property type="match status" value="1"/>
</dbReference>
<name>A0A974QMC9_STAHO</name>
<evidence type="ECO:0000259" key="3">
    <source>
        <dbReference type="PROSITE" id="PS51206"/>
    </source>
</evidence>
<dbReference type="RefSeq" id="WP_107640553.1">
    <property type="nucleotide sequence ID" value="NZ_PZHX01000036.1"/>
</dbReference>
<dbReference type="AlphaFoldDB" id="A0A974QMC9"/>
<dbReference type="Proteomes" id="UP000241540">
    <property type="component" value="Unassembled WGS sequence"/>
</dbReference>
<dbReference type="InterPro" id="IPR045455">
    <property type="entry name" value="NrS-1_pol-like_helicase"/>
</dbReference>
<dbReference type="InterPro" id="IPR014818">
    <property type="entry name" value="Phage/plasmid_primase_P4_C"/>
</dbReference>